<dbReference type="Pfam" id="PF12799">
    <property type="entry name" value="LRR_4"/>
    <property type="match status" value="1"/>
</dbReference>
<sequence>PKMIEIFNEVELDEVHPLNTKKLKAKKINIQNLALISKIQNLTYLNLSSNNIVDASPIRHLKKLNQLIICNNKVESLSFLVNLKQLEHLCIAGNQLSKMSELFLLKNTKIANLTLKCELIKPVNPICKFGFHKMALEKIQLPHLQIVDHQQFVEEAMDLSFLMSECQQMMAGIKNIESRIEIISGKVEVK</sequence>
<evidence type="ECO:0000313" key="3">
    <source>
        <dbReference type="EMBL" id="JAP92424.1"/>
    </source>
</evidence>
<dbReference type="InterPro" id="IPR032675">
    <property type="entry name" value="LRR_dom_sf"/>
</dbReference>
<gene>
    <name evidence="3" type="ORF">TPC1_15639</name>
</gene>
<evidence type="ECO:0000256" key="1">
    <source>
        <dbReference type="ARBA" id="ARBA00022614"/>
    </source>
</evidence>
<dbReference type="PROSITE" id="PS51450">
    <property type="entry name" value="LRR"/>
    <property type="match status" value="2"/>
</dbReference>
<proteinExistence type="predicted"/>
<dbReference type="InterPro" id="IPR025875">
    <property type="entry name" value="Leu-rich_rpt_4"/>
</dbReference>
<feature type="non-terminal residue" evidence="3">
    <location>
        <position position="1"/>
    </location>
</feature>
<dbReference type="SUPFAM" id="SSF52058">
    <property type="entry name" value="L domain-like"/>
    <property type="match status" value="1"/>
</dbReference>
<organism evidence="3">
    <name type="scientific">Trepomonas sp. PC1</name>
    <dbReference type="NCBI Taxonomy" id="1076344"/>
    <lineage>
        <taxon>Eukaryota</taxon>
        <taxon>Metamonada</taxon>
        <taxon>Diplomonadida</taxon>
        <taxon>Hexamitidae</taxon>
        <taxon>Hexamitinae</taxon>
        <taxon>Trepomonas</taxon>
    </lineage>
</organism>
<dbReference type="InterPro" id="IPR001611">
    <property type="entry name" value="Leu-rich_rpt"/>
</dbReference>
<keyword evidence="1" id="KW-0433">Leucine-rich repeat</keyword>
<dbReference type="EMBL" id="GDID01004182">
    <property type="protein sequence ID" value="JAP92424.1"/>
    <property type="molecule type" value="Transcribed_RNA"/>
</dbReference>
<dbReference type="AlphaFoldDB" id="A0A146K917"/>
<dbReference type="Gene3D" id="3.80.10.10">
    <property type="entry name" value="Ribonuclease Inhibitor"/>
    <property type="match status" value="1"/>
</dbReference>
<protein>
    <submittedName>
        <fullName evidence="3">Leucine rich repeats-containing protein</fullName>
    </submittedName>
</protein>
<dbReference type="PANTHER" id="PTHR18849">
    <property type="entry name" value="LEUCINE RICH REPEAT PROTEIN"/>
    <property type="match status" value="1"/>
</dbReference>
<accession>A0A146K917</accession>
<keyword evidence="2" id="KW-0677">Repeat</keyword>
<name>A0A146K917_9EUKA</name>
<evidence type="ECO:0000256" key="2">
    <source>
        <dbReference type="ARBA" id="ARBA00022737"/>
    </source>
</evidence>
<dbReference type="PANTHER" id="PTHR18849:SF0">
    <property type="entry name" value="CILIA- AND FLAGELLA-ASSOCIATED PROTEIN 410-RELATED"/>
    <property type="match status" value="1"/>
</dbReference>
<reference evidence="3" key="1">
    <citation type="submission" date="2015-07" db="EMBL/GenBank/DDBJ databases">
        <title>Adaptation to a free-living lifestyle via gene acquisitions in the diplomonad Trepomonas sp. PC1.</title>
        <authorList>
            <person name="Xu F."/>
            <person name="Jerlstrom-Hultqvist J."/>
            <person name="Kolisko M."/>
            <person name="Simpson A.G.B."/>
            <person name="Roger A.J."/>
            <person name="Svard S.G."/>
            <person name="Andersson J.O."/>
        </authorList>
    </citation>
    <scope>NUCLEOTIDE SEQUENCE</scope>
    <source>
        <strain evidence="3">PC1</strain>
    </source>
</reference>